<dbReference type="Proteomes" id="UP001222325">
    <property type="component" value="Unassembled WGS sequence"/>
</dbReference>
<name>A0AAD6TR13_9AGAR</name>
<comment type="caution">
    <text evidence="1">The sequence shown here is derived from an EMBL/GenBank/DDBJ whole genome shotgun (WGS) entry which is preliminary data.</text>
</comment>
<dbReference type="AlphaFoldDB" id="A0AAD6TR13"/>
<sequence length="192" mass="21257">MPESPVRGLGRLLEYPNFDALCKKLRQNVHRRSFTIHPQVRIGNLNAPQVHFLLGAVVSGCFRRAQRLDATYPDLPCLIPAETAALHYASTDAHAAPLTLPVTHLILGGGRLKSVVLTRDVNVPTQDVREAMYTVDGWIGKAPDTKFSIQDDSCYADITVITVNVRGYLCWAGPVWRKEQPGARRTKNTTAI</sequence>
<evidence type="ECO:0000313" key="2">
    <source>
        <dbReference type="Proteomes" id="UP001222325"/>
    </source>
</evidence>
<dbReference type="EMBL" id="JARJCN010000098">
    <property type="protein sequence ID" value="KAJ7075332.1"/>
    <property type="molecule type" value="Genomic_DNA"/>
</dbReference>
<proteinExistence type="predicted"/>
<keyword evidence="2" id="KW-1185">Reference proteome</keyword>
<evidence type="ECO:0000313" key="1">
    <source>
        <dbReference type="EMBL" id="KAJ7075332.1"/>
    </source>
</evidence>
<protein>
    <submittedName>
        <fullName evidence="1">Uncharacterized protein</fullName>
    </submittedName>
</protein>
<accession>A0AAD6TR13</accession>
<reference evidence="1" key="1">
    <citation type="submission" date="2023-03" db="EMBL/GenBank/DDBJ databases">
        <title>Massive genome expansion in bonnet fungi (Mycena s.s.) driven by repeated elements and novel gene families across ecological guilds.</title>
        <authorList>
            <consortium name="Lawrence Berkeley National Laboratory"/>
            <person name="Harder C.B."/>
            <person name="Miyauchi S."/>
            <person name="Viragh M."/>
            <person name="Kuo A."/>
            <person name="Thoen E."/>
            <person name="Andreopoulos B."/>
            <person name="Lu D."/>
            <person name="Skrede I."/>
            <person name="Drula E."/>
            <person name="Henrissat B."/>
            <person name="Morin E."/>
            <person name="Kohler A."/>
            <person name="Barry K."/>
            <person name="LaButti K."/>
            <person name="Morin E."/>
            <person name="Salamov A."/>
            <person name="Lipzen A."/>
            <person name="Mereny Z."/>
            <person name="Hegedus B."/>
            <person name="Baldrian P."/>
            <person name="Stursova M."/>
            <person name="Weitz H."/>
            <person name="Taylor A."/>
            <person name="Grigoriev I.V."/>
            <person name="Nagy L.G."/>
            <person name="Martin F."/>
            <person name="Kauserud H."/>
        </authorList>
    </citation>
    <scope>NUCLEOTIDE SEQUENCE</scope>
    <source>
        <strain evidence="1">CBHHK173m</strain>
    </source>
</reference>
<organism evidence="1 2">
    <name type="scientific">Mycena belliarum</name>
    <dbReference type="NCBI Taxonomy" id="1033014"/>
    <lineage>
        <taxon>Eukaryota</taxon>
        <taxon>Fungi</taxon>
        <taxon>Dikarya</taxon>
        <taxon>Basidiomycota</taxon>
        <taxon>Agaricomycotina</taxon>
        <taxon>Agaricomycetes</taxon>
        <taxon>Agaricomycetidae</taxon>
        <taxon>Agaricales</taxon>
        <taxon>Marasmiineae</taxon>
        <taxon>Mycenaceae</taxon>
        <taxon>Mycena</taxon>
    </lineage>
</organism>
<gene>
    <name evidence="1" type="ORF">B0H15DRAFT_867056</name>
</gene>